<organism evidence="3 4">
    <name type="scientific">Steroidobacter agaridevorans</name>
    <dbReference type="NCBI Taxonomy" id="2695856"/>
    <lineage>
        <taxon>Bacteria</taxon>
        <taxon>Pseudomonadati</taxon>
        <taxon>Pseudomonadota</taxon>
        <taxon>Gammaproteobacteria</taxon>
        <taxon>Steroidobacterales</taxon>
        <taxon>Steroidobacteraceae</taxon>
        <taxon>Steroidobacter</taxon>
    </lineage>
</organism>
<sequence length="765" mass="85502">MSLFSRFRKAPPPSAAVKHPEPVAPKAPPEPRAPEAALLAGQEEQGLQAAIAGGDVQTIARLVIEGSSTRIRQQAAEAIDDPGQIRELIRNARGGKDKSVYKILTRKRDSVLAQEREVEHLHAEVAATAAAIEKHSHRPFDPLFTPTLEQLEGRWSAVATHADPEVAEKTRQAIDRAREVIAQHLRQIAVEAARQLAAANAAAQAQLQREQEEKTAAAAAAERAHVQEVEHQAEVEKHEAEAKALRQIGGLIRKAHGALAAGSSKTAAGLRRGIEDKLAHAPHLPAHLANQLRQLDEKLQELKDWKSFSVAPKRIELIERMESLIGATLHPTALAGHIKDLQEQWRTLSKGAGENGEAEWQRFHEAAQKAFQPCREFFEAQDQVKEENLRQRGQLFERLANFESQHNWEQPDWRNVITAVREARQLWRQHSPVDPSAAEQLQGRFNELTASLQNRIDAEYARNVKEKKSLIERARALVGSPETRKAIDEVKRLQEKWKAVGPVSRDDDRKLWEEFRKQCDALFQKRQQEFATQNAALDANKSQALALCEEIEKIAQLSGQELLEGAKKVPELRDAFDAIEELPKADARQLQNRFERAFERGRKAVAQQHARDAEQGWAALLDGSNAVRAYRLAVARNADEAERDTLKQTAESQLASAVKWPKRGLETLKHALAQPGSNDLAANELALRTLCVRAEILTDTPTPDADQTLRREYQVKRLMQSMGQGIKAEEGLDALTLEWLGVGPMEEGTYAQLLERFKACRRKAL</sequence>
<dbReference type="Proteomes" id="UP000445000">
    <property type="component" value="Unassembled WGS sequence"/>
</dbReference>
<feature type="compositionally biased region" description="Pro residues" evidence="2">
    <location>
        <begin position="22"/>
        <end position="31"/>
    </location>
</feature>
<evidence type="ECO:0000313" key="3">
    <source>
        <dbReference type="EMBL" id="GFE84099.1"/>
    </source>
</evidence>
<comment type="caution">
    <text evidence="3">The sequence shown here is derived from an EMBL/GenBank/DDBJ whole genome shotgun (WGS) entry which is preliminary data.</text>
</comment>
<dbReference type="AlphaFoldDB" id="A0A829YLL9"/>
<dbReference type="EMBL" id="BLJN01000008">
    <property type="protein sequence ID" value="GFE84099.1"/>
    <property type="molecule type" value="Genomic_DNA"/>
</dbReference>
<dbReference type="Pfam" id="PF03993">
    <property type="entry name" value="DUF349"/>
    <property type="match status" value="3"/>
</dbReference>
<name>A0A829YLL9_9GAMM</name>
<protein>
    <recommendedName>
        <fullName evidence="5">DUF349 domain-containing protein</fullName>
    </recommendedName>
</protein>
<evidence type="ECO:0008006" key="5">
    <source>
        <dbReference type="Google" id="ProtNLM"/>
    </source>
</evidence>
<dbReference type="RefSeq" id="WP_161815715.1">
    <property type="nucleotide sequence ID" value="NZ_BLJN01000008.1"/>
</dbReference>
<reference evidence="4" key="1">
    <citation type="submission" date="2020-01" db="EMBL/GenBank/DDBJ databases">
        <title>'Steroidobacter agaridevorans' sp. nov., agar-degrading bacteria isolated from rhizosphere soils.</title>
        <authorList>
            <person name="Ikenaga M."/>
            <person name="Kataoka M."/>
            <person name="Murouchi A."/>
            <person name="Katsuragi S."/>
            <person name="Sakai M."/>
        </authorList>
    </citation>
    <scope>NUCLEOTIDE SEQUENCE [LARGE SCALE GENOMIC DNA]</scope>
    <source>
        <strain evidence="4">YU21-B</strain>
    </source>
</reference>
<feature type="coiled-coil region" evidence="1">
    <location>
        <begin position="167"/>
        <end position="248"/>
    </location>
</feature>
<proteinExistence type="predicted"/>
<feature type="region of interest" description="Disordered" evidence="2">
    <location>
        <begin position="1"/>
        <end position="33"/>
    </location>
</feature>
<evidence type="ECO:0000256" key="2">
    <source>
        <dbReference type="SAM" id="MobiDB-lite"/>
    </source>
</evidence>
<gene>
    <name evidence="3" type="ORF">GCM10011487_60990</name>
</gene>
<evidence type="ECO:0000313" key="4">
    <source>
        <dbReference type="Proteomes" id="UP000445000"/>
    </source>
</evidence>
<evidence type="ECO:0000256" key="1">
    <source>
        <dbReference type="SAM" id="Coils"/>
    </source>
</evidence>
<keyword evidence="4" id="KW-1185">Reference proteome</keyword>
<keyword evidence="1" id="KW-0175">Coiled coil</keyword>
<dbReference type="InterPro" id="IPR007139">
    <property type="entry name" value="DUF349"/>
</dbReference>
<accession>A0A829YLL9</accession>